<dbReference type="RefSeq" id="WP_208311956.1">
    <property type="nucleotide sequence ID" value="NZ_JAELYA010000001.1"/>
</dbReference>
<sequence>MISCPSIPDHFAPVEEVAGRSIRQACDLARRRQLGQPDRILICDGLIVLRYERPLPAALPCIEDPATLYWEDAS</sequence>
<evidence type="ECO:0000313" key="1">
    <source>
        <dbReference type="EMBL" id="MBO3274158.1"/>
    </source>
</evidence>
<keyword evidence="2" id="KW-1185">Reference proteome</keyword>
<gene>
    <name evidence="1" type="ORF">JFY56_02860</name>
</gene>
<evidence type="ECO:0000313" key="2">
    <source>
        <dbReference type="Proteomes" id="UP000669060"/>
    </source>
</evidence>
<dbReference type="EMBL" id="JAELYA010000001">
    <property type="protein sequence ID" value="MBO3274158.1"/>
    <property type="molecule type" value="Genomic_DNA"/>
</dbReference>
<organism evidence="1 2">
    <name type="scientific">Pseudomonas schmalbachii</name>
    <dbReference type="NCBI Taxonomy" id="2816993"/>
    <lineage>
        <taxon>Bacteria</taxon>
        <taxon>Pseudomonadati</taxon>
        <taxon>Pseudomonadota</taxon>
        <taxon>Gammaproteobacteria</taxon>
        <taxon>Pseudomonadales</taxon>
        <taxon>Pseudomonadaceae</taxon>
        <taxon>Pseudomonas</taxon>
    </lineage>
</organism>
<name>A0ABS3TKJ7_9PSED</name>
<reference evidence="1 2" key="1">
    <citation type="submission" date="2020-12" db="EMBL/GenBank/DDBJ databases">
        <title>Pseudomonas schmalbachii sp. nov. isolated from millipede gut.</title>
        <authorList>
            <person name="Shelomi M."/>
        </authorList>
    </citation>
    <scope>NUCLEOTIDE SEQUENCE [LARGE SCALE GENOMIC DNA]</scope>
    <source>
        <strain evidence="1 2">Milli4</strain>
    </source>
</reference>
<dbReference type="Proteomes" id="UP000669060">
    <property type="component" value="Unassembled WGS sequence"/>
</dbReference>
<protein>
    <submittedName>
        <fullName evidence="1">Uncharacterized protein</fullName>
    </submittedName>
</protein>
<accession>A0ABS3TKJ7</accession>
<proteinExistence type="predicted"/>
<comment type="caution">
    <text evidence="1">The sequence shown here is derived from an EMBL/GenBank/DDBJ whole genome shotgun (WGS) entry which is preliminary data.</text>
</comment>